<gene>
    <name evidence="2" type="ORF">BECKLFY1418A_GA0070994_101325</name>
</gene>
<proteinExistence type="predicted"/>
<dbReference type="Pfam" id="PF07157">
    <property type="entry name" value="DNA_circ_N"/>
    <property type="match status" value="1"/>
</dbReference>
<accession>A0A450UE97</accession>
<evidence type="ECO:0000313" key="2">
    <source>
        <dbReference type="EMBL" id="VFJ90812.1"/>
    </source>
</evidence>
<dbReference type="EMBL" id="CAADFH010000013">
    <property type="protein sequence ID" value="VFJ90812.1"/>
    <property type="molecule type" value="Genomic_DNA"/>
</dbReference>
<dbReference type="InterPro" id="IPR009826">
    <property type="entry name" value="DNA_circ_N"/>
</dbReference>
<sequence length="387" mass="41946">MTGWLDRLERASFRDIPFLADKHDSIHGRRLVVHEYPGADVPRIEDLGTKVEEYRVVAYFIGVDYDIDRDAFLTRLSEPGAGWLIHPWLGRKWVRSRTWNVTESNGKGGFCSVDVTFVRGSEEDEPFGRVDKADTAVAGVHGLADVAVGDFSLAPVSADGMTVIEASVRNRLEELRKVVSMSALPLSWGDGVRQLIAASRSDLSALMANGSAYALAMRGIADALGSGADDSNFPDTERPRVVSRIASLVKAGNDNISGPYATDKAVLRNLSSESALRSALLIGAASRIAITEYRASTHRDQVLSSVLSAMDISMPDMSDSVFQRAANLRYGVIDALASQDLVPAKTRDVVSSLPATTLAHRLEVDEGVFLARNTVRHPLFVKGVVHG</sequence>
<evidence type="ECO:0000259" key="1">
    <source>
        <dbReference type="Pfam" id="PF07157"/>
    </source>
</evidence>
<organism evidence="2">
    <name type="scientific">Candidatus Kentrum sp. LFY</name>
    <dbReference type="NCBI Taxonomy" id="2126342"/>
    <lineage>
        <taxon>Bacteria</taxon>
        <taxon>Pseudomonadati</taxon>
        <taxon>Pseudomonadota</taxon>
        <taxon>Gammaproteobacteria</taxon>
        <taxon>Candidatus Kentrum</taxon>
    </lineage>
</organism>
<reference evidence="2" key="1">
    <citation type="submission" date="2019-02" db="EMBL/GenBank/DDBJ databases">
        <authorList>
            <person name="Gruber-Vodicka R. H."/>
            <person name="Seah K. B. B."/>
        </authorList>
    </citation>
    <scope>NUCLEOTIDE SEQUENCE</scope>
    <source>
        <strain evidence="2">BECK_M6</strain>
    </source>
</reference>
<dbReference type="AlphaFoldDB" id="A0A450UE97"/>
<name>A0A450UE97_9GAMM</name>
<protein>
    <submittedName>
        <fullName evidence="2">Mu-like prophage DNA circulation protein</fullName>
    </submittedName>
</protein>
<feature type="domain" description="DNA circulation N-terminal" evidence="1">
    <location>
        <begin position="8"/>
        <end position="91"/>
    </location>
</feature>